<dbReference type="SUPFAM" id="SSF46955">
    <property type="entry name" value="Putative DNA-binding domain"/>
    <property type="match status" value="1"/>
</dbReference>
<dbReference type="Gene3D" id="1.10.1660.10">
    <property type="match status" value="1"/>
</dbReference>
<accession>A0A3M8B4W5</accession>
<keyword evidence="4" id="KW-0804">Transcription</keyword>
<evidence type="ECO:0000259" key="5">
    <source>
        <dbReference type="PROSITE" id="PS50937"/>
    </source>
</evidence>
<keyword evidence="1" id="KW-0678">Repressor</keyword>
<dbReference type="EMBL" id="RHHS01000017">
    <property type="protein sequence ID" value="RNB58478.1"/>
    <property type="molecule type" value="Genomic_DNA"/>
</dbReference>
<name>A0A3M8B4W5_9BACL</name>
<proteinExistence type="predicted"/>
<dbReference type="PROSITE" id="PS50937">
    <property type="entry name" value="HTH_MERR_2"/>
    <property type="match status" value="1"/>
</dbReference>
<dbReference type="GO" id="GO:0008757">
    <property type="term" value="F:S-adenosylmethionine-dependent methyltransferase activity"/>
    <property type="evidence" value="ECO:0007669"/>
    <property type="project" value="InterPro"/>
</dbReference>
<dbReference type="SMART" id="SM00422">
    <property type="entry name" value="HTH_MERR"/>
    <property type="match status" value="1"/>
</dbReference>
<dbReference type="SUPFAM" id="SSF53335">
    <property type="entry name" value="S-adenosyl-L-methionine-dependent methyltransferases"/>
    <property type="match status" value="1"/>
</dbReference>
<dbReference type="InterPro" id="IPR029063">
    <property type="entry name" value="SAM-dependent_MTases_sf"/>
</dbReference>
<dbReference type="InterPro" id="IPR047057">
    <property type="entry name" value="MerR_fam"/>
</dbReference>
<dbReference type="InterPro" id="IPR000551">
    <property type="entry name" value="MerR-type_HTH_dom"/>
</dbReference>
<keyword evidence="7" id="KW-1185">Reference proteome</keyword>
<comment type="caution">
    <text evidence="6">The sequence shown here is derived from an EMBL/GenBank/DDBJ whole genome shotgun (WGS) entry which is preliminary data.</text>
</comment>
<dbReference type="InterPro" id="IPR009061">
    <property type="entry name" value="DNA-bd_dom_put_sf"/>
</dbReference>
<reference evidence="6 7" key="1">
    <citation type="submission" date="2018-10" db="EMBL/GenBank/DDBJ databases">
        <title>Phylogenomics of Brevibacillus.</title>
        <authorList>
            <person name="Dunlap C."/>
        </authorList>
    </citation>
    <scope>NUCLEOTIDE SEQUENCE [LARGE SCALE GENOMIC DNA]</scope>
    <source>
        <strain evidence="6 7">DSM 100115</strain>
    </source>
</reference>
<dbReference type="GO" id="GO:0003700">
    <property type="term" value="F:DNA-binding transcription factor activity"/>
    <property type="evidence" value="ECO:0007669"/>
    <property type="project" value="InterPro"/>
</dbReference>
<dbReference type="RefSeq" id="WP_122904055.1">
    <property type="nucleotide sequence ID" value="NZ_RHHS01000017.1"/>
</dbReference>
<dbReference type="Gene3D" id="3.40.50.150">
    <property type="entry name" value="Vaccinia Virus protein VP39"/>
    <property type="match status" value="1"/>
</dbReference>
<protein>
    <submittedName>
        <fullName evidence="6">MerR family transcriptional regulator</fullName>
    </submittedName>
</protein>
<dbReference type="AlphaFoldDB" id="A0A3M8B4W5"/>
<dbReference type="Pfam" id="PF08241">
    <property type="entry name" value="Methyltransf_11"/>
    <property type="match status" value="1"/>
</dbReference>
<evidence type="ECO:0000256" key="2">
    <source>
        <dbReference type="ARBA" id="ARBA00023015"/>
    </source>
</evidence>
<evidence type="ECO:0000256" key="1">
    <source>
        <dbReference type="ARBA" id="ARBA00022491"/>
    </source>
</evidence>
<dbReference type="InterPro" id="IPR013216">
    <property type="entry name" value="Methyltransf_11"/>
</dbReference>
<organism evidence="6 7">
    <name type="scientific">Brevibacillus gelatini</name>
    <dbReference type="NCBI Taxonomy" id="1655277"/>
    <lineage>
        <taxon>Bacteria</taxon>
        <taxon>Bacillati</taxon>
        <taxon>Bacillota</taxon>
        <taxon>Bacilli</taxon>
        <taxon>Bacillales</taxon>
        <taxon>Paenibacillaceae</taxon>
        <taxon>Brevibacillus</taxon>
    </lineage>
</organism>
<evidence type="ECO:0000313" key="7">
    <source>
        <dbReference type="Proteomes" id="UP000268829"/>
    </source>
</evidence>
<dbReference type="OrthoDB" id="465705at2"/>
<dbReference type="GO" id="GO:0003677">
    <property type="term" value="F:DNA binding"/>
    <property type="evidence" value="ECO:0007669"/>
    <property type="project" value="UniProtKB-KW"/>
</dbReference>
<evidence type="ECO:0000313" key="6">
    <source>
        <dbReference type="EMBL" id="RNB58478.1"/>
    </source>
</evidence>
<keyword evidence="3" id="KW-0238">DNA-binding</keyword>
<sequence>MLIKDMAQRLQITPRAIRYYEEKGLIKPEKADESGYRQFTEEDVWRLQTIITLREVGMSIDDIRELLAQMQEHEDTLLHYLELQRSFMYTRWVEMAKVIQTTEAMIERIGNSQTIDPGELYELAEANKRLRQTRDNWVDRWNFNQIADDYDEWVQRQSECPNAAHQSYGQVLDEVVAALGPVKGESGLDAGTGTGNLASRLVSQGAIMSGFDQSPQMLKRCRSKLPGMETKLGTFFAFPFLEDRFDFVATSYALHHLDDDQKLLALAECRRVLKPGGRLVIADLMFEDEVARQAHIAALVRDGKEETIRQIDDRFYADRSRLLRELVALGFAVKARQLTTYTHLIVARLN</sequence>
<dbReference type="CDD" id="cd01106">
    <property type="entry name" value="HTH_TipAL-Mta"/>
    <property type="match status" value="1"/>
</dbReference>
<dbReference type="PANTHER" id="PTHR30204">
    <property type="entry name" value="REDOX-CYCLING DRUG-SENSING TRANSCRIPTIONAL ACTIVATOR SOXR"/>
    <property type="match status" value="1"/>
</dbReference>
<keyword evidence="2" id="KW-0805">Transcription regulation</keyword>
<evidence type="ECO:0000256" key="4">
    <source>
        <dbReference type="ARBA" id="ARBA00023163"/>
    </source>
</evidence>
<dbReference type="Proteomes" id="UP000268829">
    <property type="component" value="Unassembled WGS sequence"/>
</dbReference>
<dbReference type="PANTHER" id="PTHR30204:SF69">
    <property type="entry name" value="MERR-FAMILY TRANSCRIPTIONAL REGULATOR"/>
    <property type="match status" value="1"/>
</dbReference>
<dbReference type="CDD" id="cd02440">
    <property type="entry name" value="AdoMet_MTases"/>
    <property type="match status" value="1"/>
</dbReference>
<dbReference type="Pfam" id="PF13411">
    <property type="entry name" value="MerR_1"/>
    <property type="match status" value="1"/>
</dbReference>
<feature type="domain" description="HTH merR-type" evidence="5">
    <location>
        <begin position="1"/>
        <end position="69"/>
    </location>
</feature>
<evidence type="ECO:0000256" key="3">
    <source>
        <dbReference type="ARBA" id="ARBA00023125"/>
    </source>
</evidence>
<gene>
    <name evidence="6" type="ORF">EDM57_07060</name>
</gene>